<evidence type="ECO:0000256" key="7">
    <source>
        <dbReference type="ARBA" id="ARBA00023242"/>
    </source>
</evidence>
<dbReference type="Pfam" id="PF00172">
    <property type="entry name" value="Zn_clus"/>
    <property type="match status" value="1"/>
</dbReference>
<dbReference type="InterPro" id="IPR007219">
    <property type="entry name" value="XnlR_reg_dom"/>
</dbReference>
<organism evidence="9 10">
    <name type="scientific">Exophiala bonariae</name>
    <dbReference type="NCBI Taxonomy" id="1690606"/>
    <lineage>
        <taxon>Eukaryota</taxon>
        <taxon>Fungi</taxon>
        <taxon>Dikarya</taxon>
        <taxon>Ascomycota</taxon>
        <taxon>Pezizomycotina</taxon>
        <taxon>Eurotiomycetes</taxon>
        <taxon>Chaetothyriomycetidae</taxon>
        <taxon>Chaetothyriales</taxon>
        <taxon>Herpotrichiellaceae</taxon>
        <taxon>Exophiala</taxon>
    </lineage>
</organism>
<dbReference type="GO" id="GO:0003677">
    <property type="term" value="F:DNA binding"/>
    <property type="evidence" value="ECO:0007669"/>
    <property type="project" value="UniProtKB-KW"/>
</dbReference>
<evidence type="ECO:0000313" key="10">
    <source>
        <dbReference type="Proteomes" id="UP001358417"/>
    </source>
</evidence>
<comment type="subcellular location">
    <subcellularLocation>
        <location evidence="1">Nucleus</location>
    </subcellularLocation>
</comment>
<proteinExistence type="predicted"/>
<dbReference type="CDD" id="cd12148">
    <property type="entry name" value="fungal_TF_MHR"/>
    <property type="match status" value="1"/>
</dbReference>
<dbReference type="SMART" id="SM00066">
    <property type="entry name" value="GAL4"/>
    <property type="match status" value="1"/>
</dbReference>
<dbReference type="RefSeq" id="XP_064712106.1">
    <property type="nucleotide sequence ID" value="XM_064844246.1"/>
</dbReference>
<evidence type="ECO:0000256" key="4">
    <source>
        <dbReference type="ARBA" id="ARBA00023015"/>
    </source>
</evidence>
<reference evidence="9 10" key="1">
    <citation type="submission" date="2023-08" db="EMBL/GenBank/DDBJ databases">
        <title>Black Yeasts Isolated from many extreme environments.</title>
        <authorList>
            <person name="Coleine C."/>
            <person name="Stajich J.E."/>
            <person name="Selbmann L."/>
        </authorList>
    </citation>
    <scope>NUCLEOTIDE SEQUENCE [LARGE SCALE GENOMIC DNA]</scope>
    <source>
        <strain evidence="9 10">CCFEE 5792</strain>
    </source>
</reference>
<dbReference type="PANTHER" id="PTHR31313:SF81">
    <property type="entry name" value="TY1 ENHANCER ACTIVATOR"/>
    <property type="match status" value="1"/>
</dbReference>
<evidence type="ECO:0000313" key="9">
    <source>
        <dbReference type="EMBL" id="KAK5064782.1"/>
    </source>
</evidence>
<keyword evidence="4" id="KW-0805">Transcription regulation</keyword>
<dbReference type="GO" id="GO:0008270">
    <property type="term" value="F:zinc ion binding"/>
    <property type="evidence" value="ECO:0007669"/>
    <property type="project" value="InterPro"/>
</dbReference>
<keyword evidence="6" id="KW-0804">Transcription</keyword>
<dbReference type="SUPFAM" id="SSF57701">
    <property type="entry name" value="Zn2/Cys6 DNA-binding domain"/>
    <property type="match status" value="1"/>
</dbReference>
<dbReference type="Pfam" id="PF04082">
    <property type="entry name" value="Fungal_trans"/>
    <property type="match status" value="1"/>
</dbReference>
<evidence type="ECO:0000256" key="5">
    <source>
        <dbReference type="ARBA" id="ARBA00023125"/>
    </source>
</evidence>
<dbReference type="GO" id="GO:0005634">
    <property type="term" value="C:nucleus"/>
    <property type="evidence" value="ECO:0007669"/>
    <property type="project" value="UniProtKB-SubCell"/>
</dbReference>
<evidence type="ECO:0000256" key="2">
    <source>
        <dbReference type="ARBA" id="ARBA00022723"/>
    </source>
</evidence>
<dbReference type="InterPro" id="IPR036864">
    <property type="entry name" value="Zn2-C6_fun-type_DNA-bd_sf"/>
</dbReference>
<evidence type="ECO:0000256" key="3">
    <source>
        <dbReference type="ARBA" id="ARBA00022833"/>
    </source>
</evidence>
<keyword evidence="10" id="KW-1185">Reference proteome</keyword>
<dbReference type="GeneID" id="89968838"/>
<dbReference type="Gene3D" id="4.10.240.10">
    <property type="entry name" value="Zn(2)-C6 fungal-type DNA-binding domain"/>
    <property type="match status" value="1"/>
</dbReference>
<protein>
    <recommendedName>
        <fullName evidence="8">Zn(2)-C6 fungal-type domain-containing protein</fullName>
    </recommendedName>
</protein>
<keyword evidence="2" id="KW-0479">Metal-binding</keyword>
<keyword evidence="7" id="KW-0539">Nucleus</keyword>
<evidence type="ECO:0000256" key="1">
    <source>
        <dbReference type="ARBA" id="ARBA00004123"/>
    </source>
</evidence>
<feature type="domain" description="Zn(2)-C6 fungal-type" evidence="8">
    <location>
        <begin position="11"/>
        <end position="41"/>
    </location>
</feature>
<dbReference type="PROSITE" id="PS50048">
    <property type="entry name" value="ZN2_CY6_FUNGAL_2"/>
    <property type="match status" value="1"/>
</dbReference>
<keyword evidence="3" id="KW-0862">Zinc</keyword>
<dbReference type="InterPro" id="IPR051615">
    <property type="entry name" value="Transcr_Regulatory_Elem"/>
</dbReference>
<dbReference type="CDD" id="cd00067">
    <property type="entry name" value="GAL4"/>
    <property type="match status" value="1"/>
</dbReference>
<dbReference type="InterPro" id="IPR001138">
    <property type="entry name" value="Zn2Cys6_DnaBD"/>
</dbReference>
<dbReference type="GO" id="GO:0006351">
    <property type="term" value="P:DNA-templated transcription"/>
    <property type="evidence" value="ECO:0007669"/>
    <property type="project" value="InterPro"/>
</dbReference>
<evidence type="ECO:0000259" key="8">
    <source>
        <dbReference type="PROSITE" id="PS50048"/>
    </source>
</evidence>
<name>A0AAV9NRE2_9EURO</name>
<dbReference type="GO" id="GO:0000981">
    <property type="term" value="F:DNA-binding transcription factor activity, RNA polymerase II-specific"/>
    <property type="evidence" value="ECO:0007669"/>
    <property type="project" value="InterPro"/>
</dbReference>
<comment type="caution">
    <text evidence="9">The sequence shown here is derived from an EMBL/GenBank/DDBJ whole genome shotgun (WGS) entry which is preliminary data.</text>
</comment>
<keyword evidence="5" id="KW-0238">DNA-binding</keyword>
<dbReference type="Proteomes" id="UP001358417">
    <property type="component" value="Unassembled WGS sequence"/>
</dbReference>
<dbReference type="EMBL" id="JAVRRD010000001">
    <property type="protein sequence ID" value="KAK5064782.1"/>
    <property type="molecule type" value="Genomic_DNA"/>
</dbReference>
<dbReference type="AlphaFoldDB" id="A0AAV9NRE2"/>
<dbReference type="PANTHER" id="PTHR31313">
    <property type="entry name" value="TY1 ENHANCER ACTIVATOR"/>
    <property type="match status" value="1"/>
</dbReference>
<sequence length="654" mass="74602">MSEKAAKVEIACEGCRKRKRKCNGARPACMACVARAQDCHYLDEEVSRKRKLNVDYVASLEETIEVLRGQILELNKRSDNDEQYRIRREQELFGDEHPNATLSGDSSREKRLASAVDEVSAMIWKIDLGADGRPQFTGPSGNFTFQSASTMVEQISAAPTDERMTICHSEVRTAKQEFVNHFINHVNLYHQFLEASQIIEIDSISSGGIDTQLLRDAIHVAGSRFSLRQDADKIGKLIMDEFESKVLQTCRSQPSSLVVQALCIISWYCLACSQDNMAWMYLHMASAINLQLGLHVTALQNLHNQAGIMSPNDARLLRILWSFALQDRILTAMLGRQCSLPWKRIKAREFSETLQPDAKLEEITFGHQCRLWYLLDQYLDQIYDFDFGRLDFKRRSKLLIDGRERLFDFHQSVDRRLREDGKQKPKCVIVFQMSYQTALLLVHRPYLCEKPDTWIYRVALRSITAAASSITRLVHIYRKTDDLANAPPFLVHHIMSAAIMLLLNTTSTDQEICRRSIGRFRLCVSALEDMQQRWKRAADAILLLRELAHRWSVVHVLPIHLSAPLAASDTKAKQPAVHVEKMLGDQSSNPVGMDHDLSTEPDPLGFDFGEVYMATGSVSPEPWGFANDYALQDLTAYPDFSQMFNHMWPDNGWD</sequence>
<gene>
    <name evidence="9" type="ORF">LTR84_000616</name>
</gene>
<evidence type="ECO:0000256" key="6">
    <source>
        <dbReference type="ARBA" id="ARBA00023163"/>
    </source>
</evidence>
<accession>A0AAV9NRE2</accession>
<dbReference type="PROSITE" id="PS00463">
    <property type="entry name" value="ZN2_CY6_FUNGAL_1"/>
    <property type="match status" value="1"/>
</dbReference>